<protein>
    <submittedName>
        <fullName evidence="5">Tetratricopeptide repeat protein</fullName>
    </submittedName>
</protein>
<evidence type="ECO:0000256" key="3">
    <source>
        <dbReference type="SAM" id="MobiDB-lite"/>
    </source>
</evidence>
<evidence type="ECO:0000256" key="1">
    <source>
        <dbReference type="PROSITE-ProRule" id="PRU00339"/>
    </source>
</evidence>
<feature type="repeat" description="TPR" evidence="1">
    <location>
        <begin position="1050"/>
        <end position="1083"/>
    </location>
</feature>
<feature type="coiled-coil region" evidence="2">
    <location>
        <begin position="692"/>
        <end position="719"/>
    </location>
</feature>
<dbReference type="SUPFAM" id="SSF48452">
    <property type="entry name" value="TPR-like"/>
    <property type="match status" value="1"/>
</dbReference>
<evidence type="ECO:0000313" key="5">
    <source>
        <dbReference type="EMBL" id="QDT92484.1"/>
    </source>
</evidence>
<evidence type="ECO:0000256" key="2">
    <source>
        <dbReference type="SAM" id="Coils"/>
    </source>
</evidence>
<dbReference type="Pfam" id="PF13432">
    <property type="entry name" value="TPR_16"/>
    <property type="match status" value="1"/>
</dbReference>
<keyword evidence="1" id="KW-0802">TPR repeat</keyword>
<evidence type="ECO:0000313" key="6">
    <source>
        <dbReference type="Proteomes" id="UP000316855"/>
    </source>
</evidence>
<keyword evidence="2" id="KW-0175">Coiled coil</keyword>
<dbReference type="EMBL" id="CP036343">
    <property type="protein sequence ID" value="QDT92484.1"/>
    <property type="molecule type" value="Genomic_DNA"/>
</dbReference>
<proteinExistence type="predicted"/>
<dbReference type="InterPro" id="IPR011990">
    <property type="entry name" value="TPR-like_helical_dom_sf"/>
</dbReference>
<dbReference type="Proteomes" id="UP000316855">
    <property type="component" value="Chromosome"/>
</dbReference>
<dbReference type="KEGG" id="gax:Pan161_41510"/>
<keyword evidence="4" id="KW-0812">Transmembrane</keyword>
<keyword evidence="4" id="KW-1133">Transmembrane helix</keyword>
<feature type="transmembrane region" description="Helical" evidence="4">
    <location>
        <begin position="49"/>
        <end position="69"/>
    </location>
</feature>
<dbReference type="Pfam" id="PF13181">
    <property type="entry name" value="TPR_8"/>
    <property type="match status" value="1"/>
</dbReference>
<dbReference type="Gene3D" id="1.25.40.10">
    <property type="entry name" value="Tetratricopeptide repeat domain"/>
    <property type="match status" value="2"/>
</dbReference>
<feature type="repeat" description="TPR" evidence="1">
    <location>
        <begin position="1084"/>
        <end position="1117"/>
    </location>
</feature>
<gene>
    <name evidence="5" type="ORF">Pan161_41510</name>
</gene>
<dbReference type="SMART" id="SM00028">
    <property type="entry name" value="TPR"/>
    <property type="match status" value="6"/>
</dbReference>
<organism evidence="5 6">
    <name type="scientific">Gimesia algae</name>
    <dbReference type="NCBI Taxonomy" id="2527971"/>
    <lineage>
        <taxon>Bacteria</taxon>
        <taxon>Pseudomonadati</taxon>
        <taxon>Planctomycetota</taxon>
        <taxon>Planctomycetia</taxon>
        <taxon>Planctomycetales</taxon>
        <taxon>Planctomycetaceae</taxon>
        <taxon>Gimesia</taxon>
    </lineage>
</organism>
<dbReference type="GO" id="GO:0051301">
    <property type="term" value="P:cell division"/>
    <property type="evidence" value="ECO:0007669"/>
    <property type="project" value="TreeGrafter"/>
</dbReference>
<feature type="region of interest" description="Disordered" evidence="3">
    <location>
        <begin position="1196"/>
        <end position="1216"/>
    </location>
</feature>
<reference evidence="5 6" key="1">
    <citation type="submission" date="2019-02" db="EMBL/GenBank/DDBJ databases">
        <title>Deep-cultivation of Planctomycetes and their phenomic and genomic characterization uncovers novel biology.</title>
        <authorList>
            <person name="Wiegand S."/>
            <person name="Jogler M."/>
            <person name="Boedeker C."/>
            <person name="Pinto D."/>
            <person name="Vollmers J."/>
            <person name="Rivas-Marin E."/>
            <person name="Kohn T."/>
            <person name="Peeters S.H."/>
            <person name="Heuer A."/>
            <person name="Rast P."/>
            <person name="Oberbeckmann S."/>
            <person name="Bunk B."/>
            <person name="Jeske O."/>
            <person name="Meyerdierks A."/>
            <person name="Storesund J.E."/>
            <person name="Kallscheuer N."/>
            <person name="Luecker S."/>
            <person name="Lage O.M."/>
            <person name="Pohl T."/>
            <person name="Merkel B.J."/>
            <person name="Hornburger P."/>
            <person name="Mueller R.-W."/>
            <person name="Bruemmer F."/>
            <person name="Labrenz M."/>
            <person name="Spormann A.M."/>
            <person name="Op den Camp H."/>
            <person name="Overmann J."/>
            <person name="Amann R."/>
            <person name="Jetten M.S.M."/>
            <person name="Mascher T."/>
            <person name="Medema M.H."/>
            <person name="Devos D.P."/>
            <person name="Kaster A.-K."/>
            <person name="Ovreas L."/>
            <person name="Rohde M."/>
            <person name="Galperin M.Y."/>
            <person name="Jogler C."/>
        </authorList>
    </citation>
    <scope>NUCLEOTIDE SEQUENCE [LARGE SCALE GENOMIC DNA]</scope>
    <source>
        <strain evidence="5 6">Pan161</strain>
    </source>
</reference>
<name>A0A517VHJ7_9PLAN</name>
<accession>A0A517VHJ7</accession>
<dbReference type="PANTHER" id="PTHR12558:SF13">
    <property type="entry name" value="CELL DIVISION CYCLE PROTEIN 27 HOMOLOG"/>
    <property type="match status" value="1"/>
</dbReference>
<dbReference type="PANTHER" id="PTHR12558">
    <property type="entry name" value="CELL DIVISION CYCLE 16,23,27"/>
    <property type="match status" value="1"/>
</dbReference>
<evidence type="ECO:0000256" key="4">
    <source>
        <dbReference type="SAM" id="Phobius"/>
    </source>
</evidence>
<dbReference type="AlphaFoldDB" id="A0A517VHJ7"/>
<keyword evidence="4" id="KW-0472">Membrane</keyword>
<keyword evidence="6" id="KW-1185">Reference proteome</keyword>
<dbReference type="InterPro" id="IPR019734">
    <property type="entry name" value="TPR_rpt"/>
</dbReference>
<dbReference type="SUPFAM" id="SSF81901">
    <property type="entry name" value="HCP-like"/>
    <property type="match status" value="1"/>
</dbReference>
<sequence>MSAMLGDSIGRCNIVLIVGLRMQYFAYFNRVYFFNSSVCFRQPLAKLRIIWAGMLLVCFLFLSGLYSSVAGASQKLSAAALNQPVYLDLQKQDSNIRVPSILVRELFRQAFLIAAREEMGYRTRDASLGEPLPPQDAGDVPVFNVHVTLNRRSRYIVQVMQRDGDTEKLIEKRDLKMTNRTPLTDVARLAEEYSHTWFKDLLQQAGYIPLKRKAATTELSRYQPLFIKPEKLNYRQQFTRLIDTHREINEQGESPERLATLAQSYALYGTLTEQYWSLIPLAAKARGLLYAERLQIKCPHKAYAFSYRALVRTLVGLDRMALKDLETASALQPKVNESPQWLPVIEAHCLYDNKRLEGKKLSPENELLRRYLNLLKATYFGTTQQKNAAVDAYLAQDSRSPRAFYTRPRTISDGQSLAMIHDANEDLINYAFGYIEEKNVLRMLPERTGTKLPNLIKSRDSIVADLHAMGTSRDEKNEPSFSMLASTVQELTMLQAWDLISRYQELRAVNADSILDLFLKSLAKHPFKPFLQSFAWQQAVATDAFSELRFVPGQYWTPATYPILVRDRQISLPDEPLESVRSPTFIRNAGHVISELAYAIDHAVPEAEKQQWVPYLKAVSPHAPYTIMQELTYNWEQNQQRIPELLKEYADADLLIHAIAQQYLLRFDYPRAESIYQTMYNQEPSYENIQPLINLARVQENAELELKLLKEALKLADKRSLQKRHQQAEIAKYYIRQGDYQQALSYAELVAKSNSSRGLRIGAECHRLLGDLDSAFELRKQESLRYNNQFNFHAWCRSQGLEPPGPLQDRLKPVLEYYSNVPLPDNRHLVADQLIYGQLFEVGCYLILENNPRTAMKVWNYSAEEYEFVADAFPAVMAALLADELGLTKERDEYLSKAIQIEFRAQGKRYHVPQIKQVLLFKQILTGSDIPSAEVIDWYLQQPPNQQIRTNFRYFIGKALLQKKQHKLAIQYLQQAVDSGDQEQKTARLAAFTLLKMKNKPQPADTKKPENTPAELPRLLDRVHAYGYHKNRDLELVTLNRAAERFPESSLVLVKRGHLHATLKKRDLAQQDFDKAIELSPQVPEVWMSRGEFLESTGKDQAAIKDYEQAAQLDSKNYFAHQKAALLLAASADNKARNGKRAFDHARQAARLLTEKKSSNMALLAAAYAELKEFSKAKEYNQNAIESESNYRLKRNYQNRQKLYDAKKPLRLKKRS</sequence>
<dbReference type="PROSITE" id="PS50005">
    <property type="entry name" value="TPR"/>
    <property type="match status" value="2"/>
</dbReference>